<evidence type="ECO:0000256" key="1">
    <source>
        <dbReference type="PROSITE-ProRule" id="PRU00984"/>
    </source>
</evidence>
<protein>
    <recommendedName>
        <fullName evidence="2">DOCKER domain-containing protein</fullName>
    </recommendedName>
</protein>
<dbReference type="InterPro" id="IPR046770">
    <property type="entry name" value="DOCKER_Lobe_B"/>
</dbReference>
<dbReference type="InterPro" id="IPR046773">
    <property type="entry name" value="DOCKER_Lobe_C"/>
</dbReference>
<dbReference type="AlphaFoldDB" id="A0AAV8XI86"/>
<evidence type="ECO:0000313" key="4">
    <source>
        <dbReference type="Proteomes" id="UP001162162"/>
    </source>
</evidence>
<dbReference type="PANTHER" id="PTHR45653">
    <property type="entry name" value="DEDICATOR OF CYTOKINESIS"/>
    <property type="match status" value="1"/>
</dbReference>
<evidence type="ECO:0000259" key="2">
    <source>
        <dbReference type="PROSITE" id="PS51651"/>
    </source>
</evidence>
<dbReference type="GO" id="GO:0031267">
    <property type="term" value="F:small GTPase binding"/>
    <property type="evidence" value="ECO:0007669"/>
    <property type="project" value="TreeGrafter"/>
</dbReference>
<dbReference type="Gene3D" id="1.20.58.740">
    <property type="match status" value="1"/>
</dbReference>
<dbReference type="GO" id="GO:0005737">
    <property type="term" value="C:cytoplasm"/>
    <property type="evidence" value="ECO:0007669"/>
    <property type="project" value="TreeGrafter"/>
</dbReference>
<sequence length="255" mass="29835">MDEKKQRFSGKPIAEQIVNFYKVNNIQKFTFSRPFTRKDPLMEIENEFAHLWLERTELTTTYPLPGILRWFPVQFTKVHEISPIRNAIETMERTNKTLTNHITVFNKDKSMQINPLSLTLTGILDAAVMGGIKNYEEVFFNNEYETHHPDDKILVEKLKDLIADQIPLLDLCVQIHKQKAPDNLQPLQKRLEECFCVMKTDVEEKYGKRDCDIKLENEVQMRRHYSITSDRLSDITITSDTALMVNMPIPLQSAY</sequence>
<dbReference type="GO" id="GO:0005886">
    <property type="term" value="C:plasma membrane"/>
    <property type="evidence" value="ECO:0007669"/>
    <property type="project" value="TreeGrafter"/>
</dbReference>
<dbReference type="Pfam" id="PF20422">
    <property type="entry name" value="DHR-2_Lobe_B"/>
    <property type="match status" value="1"/>
</dbReference>
<dbReference type="InterPro" id="IPR043162">
    <property type="entry name" value="DOCK_C_lobe_C"/>
</dbReference>
<gene>
    <name evidence="3" type="ORF">NQ318_007990</name>
</gene>
<reference evidence="3" key="1">
    <citation type="journal article" date="2023" name="Insect Mol. Biol.">
        <title>Genome sequencing provides insights into the evolution of gene families encoding plant cell wall-degrading enzymes in longhorned beetles.</title>
        <authorList>
            <person name="Shin N.R."/>
            <person name="Okamura Y."/>
            <person name="Kirsch R."/>
            <person name="Pauchet Y."/>
        </authorList>
    </citation>
    <scope>NUCLEOTIDE SEQUENCE</scope>
    <source>
        <strain evidence="3">AMC_N1</strain>
    </source>
</reference>
<dbReference type="PROSITE" id="PS51651">
    <property type="entry name" value="DOCKER"/>
    <property type="match status" value="1"/>
</dbReference>
<keyword evidence="4" id="KW-1185">Reference proteome</keyword>
<dbReference type="Pfam" id="PF20421">
    <property type="entry name" value="DHR-2_Lobe_C"/>
    <property type="match status" value="1"/>
</dbReference>
<feature type="domain" description="DOCKER" evidence="2">
    <location>
        <begin position="1"/>
        <end position="211"/>
    </location>
</feature>
<accession>A0AAV8XI86</accession>
<comment type="similarity">
    <text evidence="1">Belongs to the DOCK family.</text>
</comment>
<dbReference type="GO" id="GO:0016477">
    <property type="term" value="P:cell migration"/>
    <property type="evidence" value="ECO:0007669"/>
    <property type="project" value="TreeGrafter"/>
</dbReference>
<organism evidence="3 4">
    <name type="scientific">Aromia moschata</name>
    <dbReference type="NCBI Taxonomy" id="1265417"/>
    <lineage>
        <taxon>Eukaryota</taxon>
        <taxon>Metazoa</taxon>
        <taxon>Ecdysozoa</taxon>
        <taxon>Arthropoda</taxon>
        <taxon>Hexapoda</taxon>
        <taxon>Insecta</taxon>
        <taxon>Pterygota</taxon>
        <taxon>Neoptera</taxon>
        <taxon>Endopterygota</taxon>
        <taxon>Coleoptera</taxon>
        <taxon>Polyphaga</taxon>
        <taxon>Cucujiformia</taxon>
        <taxon>Chrysomeloidea</taxon>
        <taxon>Cerambycidae</taxon>
        <taxon>Cerambycinae</taxon>
        <taxon>Callichromatini</taxon>
        <taxon>Aromia</taxon>
    </lineage>
</organism>
<dbReference type="PANTHER" id="PTHR45653:SF10">
    <property type="entry name" value="MYOBLAST CITY, ISOFORM B"/>
    <property type="match status" value="1"/>
</dbReference>
<evidence type="ECO:0000313" key="3">
    <source>
        <dbReference type="EMBL" id="KAJ8938702.1"/>
    </source>
</evidence>
<dbReference type="GO" id="GO:0007520">
    <property type="term" value="P:myoblast fusion"/>
    <property type="evidence" value="ECO:0007669"/>
    <property type="project" value="TreeGrafter"/>
</dbReference>
<dbReference type="FunFam" id="1.20.58.740:FF:000004">
    <property type="entry name" value="Dedicator of cytokinesis protein 1"/>
    <property type="match status" value="1"/>
</dbReference>
<dbReference type="InterPro" id="IPR027357">
    <property type="entry name" value="DOCKER_dom"/>
</dbReference>
<proteinExistence type="inferred from homology"/>
<dbReference type="GO" id="GO:0005085">
    <property type="term" value="F:guanyl-nucleotide exchange factor activity"/>
    <property type="evidence" value="ECO:0007669"/>
    <property type="project" value="InterPro"/>
</dbReference>
<dbReference type="GO" id="GO:0007264">
    <property type="term" value="P:small GTPase-mediated signal transduction"/>
    <property type="evidence" value="ECO:0007669"/>
    <property type="project" value="InterPro"/>
</dbReference>
<dbReference type="InterPro" id="IPR026791">
    <property type="entry name" value="DOCK"/>
</dbReference>
<comment type="caution">
    <text evidence="3">The sequence shown here is derived from an EMBL/GenBank/DDBJ whole genome shotgun (WGS) entry which is preliminary data.</text>
</comment>
<name>A0AAV8XI86_9CUCU</name>
<dbReference type="Proteomes" id="UP001162162">
    <property type="component" value="Unassembled WGS sequence"/>
</dbReference>
<dbReference type="EMBL" id="JAPWTK010000539">
    <property type="protein sequence ID" value="KAJ8938702.1"/>
    <property type="molecule type" value="Genomic_DNA"/>
</dbReference>